<evidence type="ECO:0000313" key="2">
    <source>
        <dbReference type="EMBL" id="PVI04478.1"/>
    </source>
</evidence>
<dbReference type="Proteomes" id="UP000244855">
    <property type="component" value="Unassembled WGS sequence"/>
</dbReference>
<keyword evidence="1" id="KW-0472">Membrane</keyword>
<dbReference type="AlphaFoldDB" id="A0A2V1E1M5"/>
<gene>
    <name evidence="2" type="ORF">DM02DRAFT_178606</name>
</gene>
<keyword evidence="1" id="KW-1133">Transmembrane helix</keyword>
<dbReference type="EMBL" id="KZ805321">
    <property type="protein sequence ID" value="PVI04478.1"/>
    <property type="molecule type" value="Genomic_DNA"/>
</dbReference>
<accession>A0A2V1E1M5</accession>
<evidence type="ECO:0000256" key="1">
    <source>
        <dbReference type="SAM" id="Phobius"/>
    </source>
</evidence>
<keyword evidence="1" id="KW-0812">Transmembrane</keyword>
<evidence type="ECO:0000313" key="3">
    <source>
        <dbReference type="Proteomes" id="UP000244855"/>
    </source>
</evidence>
<sequence>MVPGTCLPIFHSNSPYLGNISLFLSILRYLPMLFYARSFIHCYWHGRRRVDGFACKNGQGG</sequence>
<feature type="transmembrane region" description="Helical" evidence="1">
    <location>
        <begin position="20"/>
        <end position="40"/>
    </location>
</feature>
<name>A0A2V1E1M5_9PLEO</name>
<organism evidence="2 3">
    <name type="scientific">Periconia macrospinosa</name>
    <dbReference type="NCBI Taxonomy" id="97972"/>
    <lineage>
        <taxon>Eukaryota</taxon>
        <taxon>Fungi</taxon>
        <taxon>Dikarya</taxon>
        <taxon>Ascomycota</taxon>
        <taxon>Pezizomycotina</taxon>
        <taxon>Dothideomycetes</taxon>
        <taxon>Pleosporomycetidae</taxon>
        <taxon>Pleosporales</taxon>
        <taxon>Massarineae</taxon>
        <taxon>Periconiaceae</taxon>
        <taxon>Periconia</taxon>
    </lineage>
</organism>
<keyword evidence="3" id="KW-1185">Reference proteome</keyword>
<proteinExistence type="predicted"/>
<reference evidence="2 3" key="1">
    <citation type="journal article" date="2018" name="Sci. Rep.">
        <title>Comparative genomics provides insights into the lifestyle and reveals functional heterogeneity of dark septate endophytic fungi.</title>
        <authorList>
            <person name="Knapp D.G."/>
            <person name="Nemeth J.B."/>
            <person name="Barry K."/>
            <person name="Hainaut M."/>
            <person name="Henrissat B."/>
            <person name="Johnson J."/>
            <person name="Kuo A."/>
            <person name="Lim J.H.P."/>
            <person name="Lipzen A."/>
            <person name="Nolan M."/>
            <person name="Ohm R.A."/>
            <person name="Tamas L."/>
            <person name="Grigoriev I.V."/>
            <person name="Spatafora J.W."/>
            <person name="Nagy L.G."/>
            <person name="Kovacs G.M."/>
        </authorList>
    </citation>
    <scope>NUCLEOTIDE SEQUENCE [LARGE SCALE GENOMIC DNA]</scope>
    <source>
        <strain evidence="2 3">DSE2036</strain>
    </source>
</reference>
<protein>
    <submittedName>
        <fullName evidence="2">Uncharacterized protein</fullName>
    </submittedName>
</protein>